<dbReference type="PANTHER" id="PTHR10543">
    <property type="entry name" value="BETA-CAROTENE DIOXYGENASE"/>
    <property type="match status" value="1"/>
</dbReference>
<feature type="binding site" evidence="5">
    <location>
        <position position="335"/>
    </location>
    <ligand>
        <name>Fe cation</name>
        <dbReference type="ChEBI" id="CHEBI:24875"/>
        <note>catalytic</note>
    </ligand>
</feature>
<dbReference type="PANTHER" id="PTHR10543:SF24">
    <property type="entry name" value="CAROTENOID ISOMEROOXYGENASE"/>
    <property type="match status" value="1"/>
</dbReference>
<evidence type="ECO:0000256" key="2">
    <source>
        <dbReference type="ARBA" id="ARBA00022723"/>
    </source>
</evidence>
<dbReference type="Pfam" id="PF03055">
    <property type="entry name" value="RPE65"/>
    <property type="match status" value="1"/>
</dbReference>
<organism evidence="6 7">
    <name type="scientific">Sporormia fimetaria CBS 119925</name>
    <dbReference type="NCBI Taxonomy" id="1340428"/>
    <lineage>
        <taxon>Eukaryota</taxon>
        <taxon>Fungi</taxon>
        <taxon>Dikarya</taxon>
        <taxon>Ascomycota</taxon>
        <taxon>Pezizomycotina</taxon>
        <taxon>Dothideomycetes</taxon>
        <taxon>Pleosporomycetidae</taxon>
        <taxon>Pleosporales</taxon>
        <taxon>Sporormiaceae</taxon>
        <taxon>Sporormia</taxon>
    </lineage>
</organism>
<feature type="binding site" evidence="5">
    <location>
        <position position="535"/>
    </location>
    <ligand>
        <name>Fe cation</name>
        <dbReference type="ChEBI" id="CHEBI:24875"/>
        <note>catalytic</note>
    </ligand>
</feature>
<dbReference type="EMBL" id="MU006566">
    <property type="protein sequence ID" value="KAF2749408.1"/>
    <property type="molecule type" value="Genomic_DNA"/>
</dbReference>
<feature type="binding site" evidence="5">
    <location>
        <position position="216"/>
    </location>
    <ligand>
        <name>Fe cation</name>
        <dbReference type="ChEBI" id="CHEBI:24875"/>
        <note>catalytic</note>
    </ligand>
</feature>
<evidence type="ECO:0000256" key="4">
    <source>
        <dbReference type="ARBA" id="ARBA00023004"/>
    </source>
</evidence>
<evidence type="ECO:0000256" key="1">
    <source>
        <dbReference type="ARBA" id="ARBA00006787"/>
    </source>
</evidence>
<evidence type="ECO:0000256" key="5">
    <source>
        <dbReference type="PIRSR" id="PIRSR604294-1"/>
    </source>
</evidence>
<comment type="cofactor">
    <cofactor evidence="5">
        <name>Fe(2+)</name>
        <dbReference type="ChEBI" id="CHEBI:29033"/>
    </cofactor>
    <text evidence="5">Binds 1 Fe(2+) ion per subunit.</text>
</comment>
<comment type="similarity">
    <text evidence="1">Belongs to the carotenoid oxygenase family.</text>
</comment>
<protein>
    <submittedName>
        <fullName evidence="6">Carotenoid oxygenase</fullName>
    </submittedName>
</protein>
<feature type="binding site" evidence="5">
    <location>
        <position position="265"/>
    </location>
    <ligand>
        <name>Fe cation</name>
        <dbReference type="ChEBI" id="CHEBI:24875"/>
        <note>catalytic</note>
    </ligand>
</feature>
<dbReference type="OrthoDB" id="407010at2759"/>
<name>A0A6A6VFM0_9PLEO</name>
<dbReference type="Proteomes" id="UP000799440">
    <property type="component" value="Unassembled WGS sequence"/>
</dbReference>
<evidence type="ECO:0000256" key="3">
    <source>
        <dbReference type="ARBA" id="ARBA00023002"/>
    </source>
</evidence>
<accession>A0A6A6VFM0</accession>
<keyword evidence="3" id="KW-0560">Oxidoreductase</keyword>
<sequence>MTKVEEPQAASWPNYQGFDNEYEQHTPIALTVKGEIPRYAAGVLYRTGAIGYKIKTDQGDTWAAKHWFDGLSAVHRFQIEASHSGPVQVKYNSRRTVDEYLEMVRKTGSLDSITFASKRDPCKSIFMKFFTMFTAQRSSKNVGVTVSINMPGGGYVKNAEGGEENSHVKDNGIATLHAKTDNPLFKQIDPETLEPVGTASQSSLHPELKGHLSASHAKADPVTGDMFNFNLELGLTPTYRVFGTSAATGETSILATFRGTPAYIHSLFLTENYVVLCVWNSHITWGGVAVMYHKNICDAIAPLDKSKRAMWYVVDRRHGKGLVATYDTDPFFCFHTVNAWEEHVEGKTDIVLELEGYDNVDVIHRYYYDNLMSTGDADGKYAGKNRESVLPAHRQYRLSTVNSPLGAGKTLPGELVFQADKFLSMELPTINPAYLTRKHRFTYGVCDRLKSSFLDSIIKFDNVSRTGIFWETEGHTPSEPIFVPDPNGEAEDDGVILSVVLDGLEGKSYLLCLDARDLSEKGKAEMDQAMAFTFHGTHRGVTGLAAADI</sequence>
<gene>
    <name evidence="6" type="ORF">M011DRAFT_517982</name>
</gene>
<dbReference type="InterPro" id="IPR004294">
    <property type="entry name" value="Carotenoid_Oase"/>
</dbReference>
<keyword evidence="2 5" id="KW-0479">Metal-binding</keyword>
<proteinExistence type="inferred from homology"/>
<dbReference type="GO" id="GO:0046872">
    <property type="term" value="F:metal ion binding"/>
    <property type="evidence" value="ECO:0007669"/>
    <property type="project" value="UniProtKB-KW"/>
</dbReference>
<evidence type="ECO:0000313" key="6">
    <source>
        <dbReference type="EMBL" id="KAF2749408.1"/>
    </source>
</evidence>
<keyword evidence="4 5" id="KW-0408">Iron</keyword>
<dbReference type="GO" id="GO:0016121">
    <property type="term" value="P:carotene catabolic process"/>
    <property type="evidence" value="ECO:0007669"/>
    <property type="project" value="TreeGrafter"/>
</dbReference>
<evidence type="ECO:0000313" key="7">
    <source>
        <dbReference type="Proteomes" id="UP000799440"/>
    </source>
</evidence>
<reference evidence="6" key="1">
    <citation type="journal article" date="2020" name="Stud. Mycol.">
        <title>101 Dothideomycetes genomes: a test case for predicting lifestyles and emergence of pathogens.</title>
        <authorList>
            <person name="Haridas S."/>
            <person name="Albert R."/>
            <person name="Binder M."/>
            <person name="Bloem J."/>
            <person name="Labutti K."/>
            <person name="Salamov A."/>
            <person name="Andreopoulos B."/>
            <person name="Baker S."/>
            <person name="Barry K."/>
            <person name="Bills G."/>
            <person name="Bluhm B."/>
            <person name="Cannon C."/>
            <person name="Castanera R."/>
            <person name="Culley D."/>
            <person name="Daum C."/>
            <person name="Ezra D."/>
            <person name="Gonzalez J."/>
            <person name="Henrissat B."/>
            <person name="Kuo A."/>
            <person name="Liang C."/>
            <person name="Lipzen A."/>
            <person name="Lutzoni F."/>
            <person name="Magnuson J."/>
            <person name="Mondo S."/>
            <person name="Nolan M."/>
            <person name="Ohm R."/>
            <person name="Pangilinan J."/>
            <person name="Park H.-J."/>
            <person name="Ramirez L."/>
            <person name="Alfaro M."/>
            <person name="Sun H."/>
            <person name="Tritt A."/>
            <person name="Yoshinaga Y."/>
            <person name="Zwiers L.-H."/>
            <person name="Turgeon B."/>
            <person name="Goodwin S."/>
            <person name="Spatafora J."/>
            <person name="Crous P."/>
            <person name="Grigoriev I."/>
        </authorList>
    </citation>
    <scope>NUCLEOTIDE SEQUENCE</scope>
    <source>
        <strain evidence="6">CBS 119925</strain>
    </source>
</reference>
<dbReference type="AlphaFoldDB" id="A0A6A6VFM0"/>
<keyword evidence="7" id="KW-1185">Reference proteome</keyword>
<dbReference type="GO" id="GO:0010436">
    <property type="term" value="F:carotenoid dioxygenase activity"/>
    <property type="evidence" value="ECO:0007669"/>
    <property type="project" value="TreeGrafter"/>
</dbReference>